<accession>A0ABS3HE68</accession>
<keyword evidence="2" id="KW-0813">Transport</keyword>
<sequence length="154" mass="17273">MEEKNLVERNCILLDQDVHSFEEVIQLIGVEFEKAQIVKPSYVDAVIAREKTFPTGLAADGHNIAIPHTDPEHVLRPGMGVVITKEPIEVSMMGSPDIKLQSRIFFPLAMEHPKKQLALLRQLMSVFKTREDLDAISLAKTPDEVLAVTSKIKF</sequence>
<dbReference type="Proteomes" id="UP000664495">
    <property type="component" value="Unassembled WGS sequence"/>
</dbReference>
<dbReference type="PANTHER" id="PTHR47738">
    <property type="entry name" value="PTS SYSTEM FRUCTOSE-LIKE EIIA COMPONENT-RELATED"/>
    <property type="match status" value="1"/>
</dbReference>
<organism evidence="2 3">
    <name type="scientific">Candidatus Enterococcus murrayae</name>
    <dbReference type="NCBI Taxonomy" id="2815321"/>
    <lineage>
        <taxon>Bacteria</taxon>
        <taxon>Bacillati</taxon>
        <taxon>Bacillota</taxon>
        <taxon>Bacilli</taxon>
        <taxon>Lactobacillales</taxon>
        <taxon>Enterococcaceae</taxon>
        <taxon>Enterococcus</taxon>
    </lineage>
</organism>
<dbReference type="InterPro" id="IPR051541">
    <property type="entry name" value="PTS_SugarTrans_NitroReg"/>
</dbReference>
<evidence type="ECO:0000259" key="1">
    <source>
        <dbReference type="PROSITE" id="PS51094"/>
    </source>
</evidence>
<evidence type="ECO:0000313" key="2">
    <source>
        <dbReference type="EMBL" id="MBO0451747.1"/>
    </source>
</evidence>
<protein>
    <submittedName>
        <fullName evidence="2">PTS sugar transporter subunit IIA</fullName>
    </submittedName>
</protein>
<evidence type="ECO:0000313" key="3">
    <source>
        <dbReference type="Proteomes" id="UP000664495"/>
    </source>
</evidence>
<proteinExistence type="predicted"/>
<gene>
    <name evidence="2" type="ORF">JZO85_05660</name>
</gene>
<dbReference type="InterPro" id="IPR002178">
    <property type="entry name" value="PTS_EIIA_type-2_dom"/>
</dbReference>
<reference evidence="2 3" key="1">
    <citation type="submission" date="2021-03" db="EMBL/GenBank/DDBJ databases">
        <title>Enterococcal diversity collection.</title>
        <authorList>
            <person name="Gilmore M.S."/>
            <person name="Schwartzman J."/>
            <person name="Van Tyne D."/>
            <person name="Martin M."/>
            <person name="Earl A.M."/>
            <person name="Manson A.L."/>
            <person name="Straub T."/>
            <person name="Salamzade R."/>
            <person name="Saavedra J."/>
            <person name="Lebreton F."/>
            <person name="Prichula J."/>
            <person name="Schaufler K."/>
            <person name="Gaca A."/>
            <person name="Sgardioli B."/>
            <person name="Wagenaar J."/>
            <person name="Strong T."/>
        </authorList>
    </citation>
    <scope>NUCLEOTIDE SEQUENCE [LARGE SCALE GENOMIC DNA]</scope>
    <source>
        <strain evidence="2 3">MJM16</strain>
    </source>
</reference>
<dbReference type="EMBL" id="JAFLVR010000011">
    <property type="protein sequence ID" value="MBO0451747.1"/>
    <property type="molecule type" value="Genomic_DNA"/>
</dbReference>
<dbReference type="InterPro" id="IPR016152">
    <property type="entry name" value="PTrfase/Anion_transptr"/>
</dbReference>
<keyword evidence="3" id="KW-1185">Reference proteome</keyword>
<comment type="caution">
    <text evidence="2">The sequence shown here is derived from an EMBL/GenBank/DDBJ whole genome shotgun (WGS) entry which is preliminary data.</text>
</comment>
<dbReference type="PROSITE" id="PS51094">
    <property type="entry name" value="PTS_EIIA_TYPE_2"/>
    <property type="match status" value="1"/>
</dbReference>
<name>A0ABS3HE68_9ENTE</name>
<dbReference type="Pfam" id="PF00359">
    <property type="entry name" value="PTS_EIIA_2"/>
    <property type="match status" value="1"/>
</dbReference>
<dbReference type="RefSeq" id="WP_207107523.1">
    <property type="nucleotide sequence ID" value="NZ_JAFLVR010000011.1"/>
</dbReference>
<feature type="domain" description="PTS EIIA type-2" evidence="1">
    <location>
        <begin position="5"/>
        <end position="152"/>
    </location>
</feature>
<dbReference type="Gene3D" id="3.40.930.10">
    <property type="entry name" value="Mannitol-specific EII, Chain A"/>
    <property type="match status" value="1"/>
</dbReference>
<dbReference type="SUPFAM" id="SSF55804">
    <property type="entry name" value="Phoshotransferase/anion transport protein"/>
    <property type="match status" value="1"/>
</dbReference>
<keyword evidence="2" id="KW-0762">Sugar transport</keyword>
<dbReference type="PANTHER" id="PTHR47738:SF3">
    <property type="entry name" value="PHOSPHOTRANSFERASE SYSTEM MANNITOL_FRUCTOSE-SPECIFIC IIA DOMAIN CONTAINING PROTEIN"/>
    <property type="match status" value="1"/>
</dbReference>
<dbReference type="CDD" id="cd00211">
    <property type="entry name" value="PTS_IIA_fru"/>
    <property type="match status" value="1"/>
</dbReference>